<evidence type="ECO:0000259" key="11">
    <source>
        <dbReference type="PROSITE" id="PS50929"/>
    </source>
</evidence>
<evidence type="ECO:0000313" key="12">
    <source>
        <dbReference type="EMBL" id="ANW99359.1"/>
    </source>
</evidence>
<evidence type="ECO:0000256" key="1">
    <source>
        <dbReference type="ARBA" id="ARBA00004651"/>
    </source>
</evidence>
<dbReference type="PROSITE" id="PS50929">
    <property type="entry name" value="ABC_TM1F"/>
    <property type="match status" value="1"/>
</dbReference>
<dbReference type="FunFam" id="3.40.50.300:FF:000221">
    <property type="entry name" value="Multidrug ABC transporter ATP-binding protein"/>
    <property type="match status" value="1"/>
</dbReference>
<keyword evidence="4 9" id="KW-0812">Transmembrane</keyword>
<dbReference type="GO" id="GO:0005524">
    <property type="term" value="F:ATP binding"/>
    <property type="evidence" value="ECO:0007669"/>
    <property type="project" value="UniProtKB-KW"/>
</dbReference>
<evidence type="ECO:0000256" key="4">
    <source>
        <dbReference type="ARBA" id="ARBA00022692"/>
    </source>
</evidence>
<dbReference type="GO" id="GO:0016887">
    <property type="term" value="F:ATP hydrolysis activity"/>
    <property type="evidence" value="ECO:0007669"/>
    <property type="project" value="InterPro"/>
</dbReference>
<evidence type="ECO:0000256" key="2">
    <source>
        <dbReference type="ARBA" id="ARBA00022448"/>
    </source>
</evidence>
<dbReference type="Gene3D" id="3.40.50.300">
    <property type="entry name" value="P-loop containing nucleotide triphosphate hydrolases"/>
    <property type="match status" value="1"/>
</dbReference>
<dbReference type="SUPFAM" id="SSF90123">
    <property type="entry name" value="ABC transporter transmembrane region"/>
    <property type="match status" value="1"/>
</dbReference>
<protein>
    <submittedName>
        <fullName evidence="12">ATPase</fullName>
    </submittedName>
</protein>
<keyword evidence="7 9" id="KW-1133">Transmembrane helix</keyword>
<dbReference type="InterPro" id="IPR003593">
    <property type="entry name" value="AAA+_ATPase"/>
</dbReference>
<dbReference type="Gene3D" id="1.20.1560.10">
    <property type="entry name" value="ABC transporter type 1, transmembrane domain"/>
    <property type="match status" value="1"/>
</dbReference>
<feature type="domain" description="ABC transmembrane type-1" evidence="11">
    <location>
        <begin position="19"/>
        <end position="303"/>
    </location>
</feature>
<feature type="transmembrane region" description="Helical" evidence="9">
    <location>
        <begin position="159"/>
        <end position="178"/>
    </location>
</feature>
<keyword evidence="2" id="KW-0813">Transport</keyword>
<dbReference type="EMBL" id="CP014672">
    <property type="protein sequence ID" value="ANW99359.1"/>
    <property type="molecule type" value="Genomic_DNA"/>
</dbReference>
<organism evidence="12 13">
    <name type="scientific">Thermoclostridium stercorarium subsp. thermolacticum DSM 2910</name>
    <dbReference type="NCBI Taxonomy" id="1121336"/>
    <lineage>
        <taxon>Bacteria</taxon>
        <taxon>Bacillati</taxon>
        <taxon>Bacillota</taxon>
        <taxon>Clostridia</taxon>
        <taxon>Eubacteriales</taxon>
        <taxon>Oscillospiraceae</taxon>
        <taxon>Thermoclostridium</taxon>
    </lineage>
</organism>
<dbReference type="InterPro" id="IPR011527">
    <property type="entry name" value="ABC1_TM_dom"/>
</dbReference>
<evidence type="ECO:0000256" key="6">
    <source>
        <dbReference type="ARBA" id="ARBA00022840"/>
    </source>
</evidence>
<accession>A0A1B1YF16</accession>
<reference evidence="12 13" key="1">
    <citation type="submission" date="2016-02" db="EMBL/GenBank/DDBJ databases">
        <title>Comparison of Clostridium stercorarium subspecies using comparative genomics and transcriptomics.</title>
        <authorList>
            <person name="Schellenberg J."/>
            <person name="Thallinger G."/>
            <person name="Levin D.B."/>
            <person name="Zhang X."/>
            <person name="Alvare G."/>
            <person name="Fristensky B."/>
            <person name="Sparling R."/>
        </authorList>
    </citation>
    <scope>NUCLEOTIDE SEQUENCE [LARGE SCALE GENOMIC DNA]</scope>
    <source>
        <strain evidence="12 13">DSM 2910</strain>
    </source>
</reference>
<dbReference type="GO" id="GO:0015421">
    <property type="term" value="F:ABC-type oligopeptide transporter activity"/>
    <property type="evidence" value="ECO:0007669"/>
    <property type="project" value="TreeGrafter"/>
</dbReference>
<dbReference type="InterPro" id="IPR017871">
    <property type="entry name" value="ABC_transporter-like_CS"/>
</dbReference>
<sequence length="582" mass="65550">MEVRKLLLNFIKERILSYIAGILLLIVASVISLRIPKVLGRVTDMLNKGQGTVREIRFQLILMILLAVLGFVLRFCWRYFLVGNCRHVESYLRRKLFAHLQTLPVNFYNNHRTGDLVAYAINDINAIRRVFGFGFTALIEGVLINTVSVYYMARTIEPVLTLMALGPVPVVILVTILLRKTIRNRFEKVQKAFAMISERVQENIMGIRVVKAFAQEYHEMEKLDRLSRNSVKANMRMTMVSSALGPVTEVCFSISFLCFIIYGSKMVATGRISLGDYIAFNSYMAAIMKPVINISKIVETWQRGAASAKRLNEIFSEKSDIVDGEESNIKDFDIEIRNLTFTYPQTDTPVLKDINLKIPAGTTLGIVGKTGSGKTTLANLLLRLYPIPDGHIFINNVDINQISLETLRENIGFVPQDNFLFSTTIKNNIEFYQEGIGDDEIIEAAKMSGVYDDILEFPDGFDTVVGERGITLSGGQRQRVTIARALVKNPSVLILDDSLSAVDAETEKEILSNLKNVLKRRTGIIISHRVSTVMNADKIIYLEDGRIVEEGSHEELMRLRGAYYRLYVSQTEESDESAGAEK</sequence>
<dbReference type="SUPFAM" id="SSF52540">
    <property type="entry name" value="P-loop containing nucleoside triphosphate hydrolases"/>
    <property type="match status" value="1"/>
</dbReference>
<dbReference type="Pfam" id="PF00664">
    <property type="entry name" value="ABC_membrane"/>
    <property type="match status" value="1"/>
</dbReference>
<dbReference type="PROSITE" id="PS50893">
    <property type="entry name" value="ABC_TRANSPORTER_2"/>
    <property type="match status" value="1"/>
</dbReference>
<dbReference type="InterPro" id="IPR039421">
    <property type="entry name" value="Type_1_exporter"/>
</dbReference>
<dbReference type="Proteomes" id="UP000092971">
    <property type="component" value="Chromosome"/>
</dbReference>
<evidence type="ECO:0000256" key="5">
    <source>
        <dbReference type="ARBA" id="ARBA00022741"/>
    </source>
</evidence>
<dbReference type="InterPro" id="IPR003439">
    <property type="entry name" value="ABC_transporter-like_ATP-bd"/>
</dbReference>
<evidence type="ECO:0000259" key="10">
    <source>
        <dbReference type="PROSITE" id="PS50893"/>
    </source>
</evidence>
<gene>
    <name evidence="12" type="ORF">CSTERTH_10100</name>
</gene>
<dbReference type="OrthoDB" id="9771903at2"/>
<feature type="transmembrane region" description="Helical" evidence="9">
    <location>
        <begin position="15"/>
        <end position="36"/>
    </location>
</feature>
<name>A0A1B1YF16_THEST</name>
<dbReference type="InterPro" id="IPR036640">
    <property type="entry name" value="ABC1_TM_sf"/>
</dbReference>
<dbReference type="RefSeq" id="WP_015359746.1">
    <property type="nucleotide sequence ID" value="NZ_CP014672.1"/>
</dbReference>
<evidence type="ECO:0000256" key="9">
    <source>
        <dbReference type="SAM" id="Phobius"/>
    </source>
</evidence>
<dbReference type="PANTHER" id="PTHR43394">
    <property type="entry name" value="ATP-DEPENDENT PERMEASE MDL1, MITOCHONDRIAL"/>
    <property type="match status" value="1"/>
</dbReference>
<evidence type="ECO:0000256" key="8">
    <source>
        <dbReference type="ARBA" id="ARBA00023136"/>
    </source>
</evidence>
<evidence type="ECO:0000256" key="3">
    <source>
        <dbReference type="ARBA" id="ARBA00022475"/>
    </source>
</evidence>
<keyword evidence="8 9" id="KW-0472">Membrane</keyword>
<comment type="subcellular location">
    <subcellularLocation>
        <location evidence="1">Cell membrane</location>
        <topology evidence="1">Multi-pass membrane protein</topology>
    </subcellularLocation>
</comment>
<proteinExistence type="predicted"/>
<dbReference type="InterPro" id="IPR027417">
    <property type="entry name" value="P-loop_NTPase"/>
</dbReference>
<feature type="transmembrane region" description="Helical" evidence="9">
    <location>
        <begin position="130"/>
        <end position="153"/>
    </location>
</feature>
<evidence type="ECO:0000313" key="13">
    <source>
        <dbReference type="Proteomes" id="UP000092971"/>
    </source>
</evidence>
<keyword evidence="5" id="KW-0547">Nucleotide-binding</keyword>
<dbReference type="CDD" id="cd18541">
    <property type="entry name" value="ABC_6TM_TmrB_like"/>
    <property type="match status" value="1"/>
</dbReference>
<feature type="transmembrane region" description="Helical" evidence="9">
    <location>
        <begin position="56"/>
        <end position="77"/>
    </location>
</feature>
<evidence type="ECO:0000256" key="7">
    <source>
        <dbReference type="ARBA" id="ARBA00022989"/>
    </source>
</evidence>
<feature type="transmembrane region" description="Helical" evidence="9">
    <location>
        <begin position="237"/>
        <end position="262"/>
    </location>
</feature>
<feature type="domain" description="ABC transporter" evidence="10">
    <location>
        <begin position="334"/>
        <end position="569"/>
    </location>
</feature>
<dbReference type="PROSITE" id="PS00211">
    <property type="entry name" value="ABC_TRANSPORTER_1"/>
    <property type="match status" value="1"/>
</dbReference>
<keyword evidence="6" id="KW-0067">ATP-binding</keyword>
<dbReference type="SMART" id="SM00382">
    <property type="entry name" value="AAA"/>
    <property type="match status" value="1"/>
</dbReference>
<dbReference type="Pfam" id="PF00005">
    <property type="entry name" value="ABC_tran"/>
    <property type="match status" value="1"/>
</dbReference>
<dbReference type="PANTHER" id="PTHR43394:SF1">
    <property type="entry name" value="ATP-BINDING CASSETTE SUB-FAMILY B MEMBER 10, MITOCHONDRIAL"/>
    <property type="match status" value="1"/>
</dbReference>
<keyword evidence="3" id="KW-1003">Cell membrane</keyword>
<dbReference type="AlphaFoldDB" id="A0A1B1YF16"/>
<dbReference type="GO" id="GO:0005886">
    <property type="term" value="C:plasma membrane"/>
    <property type="evidence" value="ECO:0007669"/>
    <property type="project" value="UniProtKB-SubCell"/>
</dbReference>